<protein>
    <submittedName>
        <fullName evidence="6">Thymidine phosphorylase</fullName>
        <ecNumber evidence="6">2.4.2.4</ecNumber>
    </submittedName>
</protein>
<keyword evidence="7" id="KW-1185">Reference proteome</keyword>
<dbReference type="InterPro" id="IPR013102">
    <property type="entry name" value="PYNP_C"/>
</dbReference>
<evidence type="ECO:0000256" key="1">
    <source>
        <dbReference type="ARBA" id="ARBA00006915"/>
    </source>
</evidence>
<dbReference type="InterPro" id="IPR036566">
    <property type="entry name" value="PYNP-like_C_sf"/>
</dbReference>
<dbReference type="InterPro" id="IPR000312">
    <property type="entry name" value="Glycosyl_Trfase_fam3"/>
</dbReference>
<name>A0A5B8XQR4_9DELT</name>
<evidence type="ECO:0000313" key="7">
    <source>
        <dbReference type="Proteomes" id="UP000321595"/>
    </source>
</evidence>
<evidence type="ECO:0000256" key="3">
    <source>
        <dbReference type="ARBA" id="ARBA00022676"/>
    </source>
</evidence>
<organism evidence="6 7">
    <name type="scientific">Microvenator marinus</name>
    <dbReference type="NCBI Taxonomy" id="2600177"/>
    <lineage>
        <taxon>Bacteria</taxon>
        <taxon>Deltaproteobacteria</taxon>
        <taxon>Bradymonadales</taxon>
        <taxon>Microvenatoraceae</taxon>
        <taxon>Microvenator</taxon>
    </lineage>
</organism>
<evidence type="ECO:0000259" key="5">
    <source>
        <dbReference type="SMART" id="SM00941"/>
    </source>
</evidence>
<dbReference type="Gene3D" id="1.20.970.10">
    <property type="entry name" value="Transferase, Pyrimidine Nucleoside Phosphorylase, Chain C"/>
    <property type="match status" value="1"/>
</dbReference>
<dbReference type="PANTHER" id="PTHR10515:SF0">
    <property type="entry name" value="THYMIDINE PHOSPHORYLASE"/>
    <property type="match status" value="1"/>
</dbReference>
<feature type="domain" description="Pyrimidine nucleoside phosphorylase C-terminal" evidence="5">
    <location>
        <begin position="343"/>
        <end position="417"/>
    </location>
</feature>
<accession>A0A5B8XQR4</accession>
<gene>
    <name evidence="6" type="ORF">FRD01_13560</name>
</gene>
<dbReference type="RefSeq" id="WP_146960494.1">
    <property type="nucleotide sequence ID" value="NZ_CP042467.1"/>
</dbReference>
<sequence length="432" mass="46196">MRAVDIIAKKRDGHELSPSELKFMVESFSKDELPDYQMAAFLMAVFFQSMSAAELAPWADAMLNSGEIIDLSQISGYKVDKHSTGGVGDKISLILAPLAVAIGLKVPMISGRGLGHTGGTLDKLESIPGFNVNLSVEDFKRMVDEVGMSLIGQTAEVAPADKRLYALRDVTATVECIPLIASSIMSKKLAEGINGLVLDVKVGTGAFMKNLENARLLAQTMIDIGTRMNCDVTALITDMNQPLGHMIGNALEVHESIETLRGEGPKDIVDLSVELVWEMAKLAHGADAPSRESIHDTLQSGAALEHFAKTIEWQGGDRRVCDDLSLLPQAAKTMVFEAPATGFLTGTNAQEIGLAATELGAGRNTKEDTIDPAVGLKLHKKLGDRVEKGEPLVTLYVNPSSKVDACTARLEGAFEFGESAVAPKLLLDRLGA</sequence>
<dbReference type="SUPFAM" id="SSF52418">
    <property type="entry name" value="Nucleoside phosphorylase/phosphoribosyltransferase catalytic domain"/>
    <property type="match status" value="1"/>
</dbReference>
<dbReference type="InterPro" id="IPR036320">
    <property type="entry name" value="Glycosyl_Trfase_fam3_N_dom_sf"/>
</dbReference>
<dbReference type="KEGG" id="bbae:FRD01_13560"/>
<reference evidence="6 7" key="1">
    <citation type="submission" date="2019-08" db="EMBL/GenBank/DDBJ databases">
        <authorList>
            <person name="Liang Q."/>
        </authorList>
    </citation>
    <scope>NUCLEOTIDE SEQUENCE [LARGE SCALE GENOMIC DNA]</scope>
    <source>
        <strain evidence="6 7">V1718</strain>
    </source>
</reference>
<evidence type="ECO:0000256" key="4">
    <source>
        <dbReference type="ARBA" id="ARBA00022679"/>
    </source>
</evidence>
<dbReference type="InterPro" id="IPR018090">
    <property type="entry name" value="Pyrmidine_PPas_bac/euk"/>
</dbReference>
<dbReference type="GO" id="GO:0004645">
    <property type="term" value="F:1,4-alpha-oligoglucan phosphorylase activity"/>
    <property type="evidence" value="ECO:0007669"/>
    <property type="project" value="InterPro"/>
</dbReference>
<dbReference type="OrthoDB" id="9763887at2"/>
<dbReference type="Proteomes" id="UP000321595">
    <property type="component" value="Chromosome"/>
</dbReference>
<dbReference type="InterPro" id="IPR017872">
    <property type="entry name" value="Pyrmidine_PPase_CS"/>
</dbReference>
<dbReference type="PANTHER" id="PTHR10515">
    <property type="entry name" value="THYMIDINE PHOSPHORYLASE"/>
    <property type="match status" value="1"/>
</dbReference>
<dbReference type="NCBIfam" id="TIGR02644">
    <property type="entry name" value="Y_phosphoryl"/>
    <property type="match status" value="1"/>
</dbReference>
<keyword evidence="4 6" id="KW-0808">Transferase</keyword>
<dbReference type="EC" id="2.4.2.4" evidence="6"/>
<dbReference type="AlphaFoldDB" id="A0A5B8XQR4"/>
<evidence type="ECO:0000313" key="6">
    <source>
        <dbReference type="EMBL" id="QED28242.1"/>
    </source>
</evidence>
<dbReference type="Gene3D" id="3.90.1170.30">
    <property type="entry name" value="Pyrimidine nucleoside phosphorylase-like, C-terminal domain"/>
    <property type="match status" value="1"/>
</dbReference>
<dbReference type="GO" id="GO:0006206">
    <property type="term" value="P:pyrimidine nucleobase metabolic process"/>
    <property type="evidence" value="ECO:0007669"/>
    <property type="project" value="InterPro"/>
</dbReference>
<comment type="subunit">
    <text evidence="2">Homodimer.</text>
</comment>
<dbReference type="EMBL" id="CP042467">
    <property type="protein sequence ID" value="QED28242.1"/>
    <property type="molecule type" value="Genomic_DNA"/>
</dbReference>
<dbReference type="PIRSF" id="PIRSF000478">
    <property type="entry name" value="TP_PyNP"/>
    <property type="match status" value="1"/>
</dbReference>
<evidence type="ECO:0000256" key="2">
    <source>
        <dbReference type="ARBA" id="ARBA00011738"/>
    </source>
</evidence>
<dbReference type="SUPFAM" id="SSF54680">
    <property type="entry name" value="Pyrimidine nucleoside phosphorylase C-terminal domain"/>
    <property type="match status" value="1"/>
</dbReference>
<dbReference type="GO" id="GO:0005829">
    <property type="term" value="C:cytosol"/>
    <property type="evidence" value="ECO:0007669"/>
    <property type="project" value="TreeGrafter"/>
</dbReference>
<dbReference type="Pfam" id="PF00591">
    <property type="entry name" value="Glycos_transf_3"/>
    <property type="match status" value="1"/>
</dbReference>
<dbReference type="SUPFAM" id="SSF47648">
    <property type="entry name" value="Nucleoside phosphorylase/phosphoribosyltransferase N-terminal domain"/>
    <property type="match status" value="1"/>
</dbReference>
<dbReference type="Pfam" id="PF02885">
    <property type="entry name" value="Glycos_trans_3N"/>
    <property type="match status" value="1"/>
</dbReference>
<dbReference type="NCBIfam" id="NF004490">
    <property type="entry name" value="PRK05820.1"/>
    <property type="match status" value="1"/>
</dbReference>
<dbReference type="InterPro" id="IPR017459">
    <property type="entry name" value="Glycosyl_Trfase_fam3_N_dom"/>
</dbReference>
<dbReference type="PROSITE" id="PS00647">
    <property type="entry name" value="THYMID_PHOSPHORYLASE"/>
    <property type="match status" value="1"/>
</dbReference>
<keyword evidence="3 6" id="KW-0328">Glycosyltransferase</keyword>
<dbReference type="Gene3D" id="3.40.1030.10">
    <property type="entry name" value="Nucleoside phosphorylase/phosphoribosyltransferase catalytic domain"/>
    <property type="match status" value="1"/>
</dbReference>
<dbReference type="Pfam" id="PF07831">
    <property type="entry name" value="PYNP_C"/>
    <property type="match status" value="1"/>
</dbReference>
<dbReference type="InterPro" id="IPR000053">
    <property type="entry name" value="Thymidine/pyrmidine_PPase"/>
</dbReference>
<dbReference type="InterPro" id="IPR035902">
    <property type="entry name" value="Nuc_phospho_transferase"/>
</dbReference>
<dbReference type="FunFam" id="3.40.1030.10:FF:000003">
    <property type="entry name" value="Pyrimidine-nucleoside phosphorylase"/>
    <property type="match status" value="1"/>
</dbReference>
<proteinExistence type="inferred from homology"/>
<comment type="similarity">
    <text evidence="1">Belongs to the thymidine/pyrimidine-nucleoside phosphorylase family.</text>
</comment>
<dbReference type="SMART" id="SM00941">
    <property type="entry name" value="PYNP_C"/>
    <property type="match status" value="1"/>
</dbReference>
<dbReference type="GO" id="GO:0006213">
    <property type="term" value="P:pyrimidine nucleoside metabolic process"/>
    <property type="evidence" value="ECO:0007669"/>
    <property type="project" value="InterPro"/>
</dbReference>
<dbReference type="GO" id="GO:0009032">
    <property type="term" value="F:thymidine phosphorylase activity"/>
    <property type="evidence" value="ECO:0007669"/>
    <property type="project" value="UniProtKB-EC"/>
</dbReference>